<evidence type="ECO:0000256" key="1">
    <source>
        <dbReference type="SAM" id="Phobius"/>
    </source>
</evidence>
<keyword evidence="1" id="KW-1133">Transmembrane helix</keyword>
<feature type="transmembrane region" description="Helical" evidence="1">
    <location>
        <begin position="92"/>
        <end position="110"/>
    </location>
</feature>
<keyword evidence="1" id="KW-0472">Membrane</keyword>
<feature type="transmembrane region" description="Helical" evidence="1">
    <location>
        <begin position="12"/>
        <end position="30"/>
    </location>
</feature>
<sequence>MEILENIKNILASWTTIATLFGVLILFCVFIKIKHIKFTSRLTAHIALAVAMSIILQFFKFFEFPYGGSATLASMLPIILISLIYGPTIGMFTGFVYGILNFIIGPAYILHPIQVLFDYTLPFMAIGLSGFFKNNKFLAIVVAFFVRFIFHYIAGIIFWGSYAAEYHLTPAVYSLVYNGPYILIDCLICIAVCSVINLNSLTKRLAPYIKNSTLD</sequence>
<dbReference type="NCBIfam" id="TIGR02357">
    <property type="entry name" value="ECF_ThiT_YuaJ"/>
    <property type="match status" value="1"/>
</dbReference>
<keyword evidence="1" id="KW-0812">Transmembrane</keyword>
<proteinExistence type="predicted"/>
<evidence type="ECO:0000313" key="3">
    <source>
        <dbReference type="Proteomes" id="UP001501047"/>
    </source>
</evidence>
<feature type="transmembrane region" description="Helical" evidence="1">
    <location>
        <begin position="137"/>
        <end position="161"/>
    </location>
</feature>
<reference evidence="3" key="1">
    <citation type="journal article" date="2019" name="Int. J. Syst. Evol. Microbiol.">
        <title>The Global Catalogue of Microorganisms (GCM) 10K type strain sequencing project: providing services to taxonomists for standard genome sequencing and annotation.</title>
        <authorList>
            <consortium name="The Broad Institute Genomics Platform"/>
            <consortium name="The Broad Institute Genome Sequencing Center for Infectious Disease"/>
            <person name="Wu L."/>
            <person name="Ma J."/>
        </authorList>
    </citation>
    <scope>NUCLEOTIDE SEQUENCE [LARGE SCALE GENOMIC DNA]</scope>
    <source>
        <strain evidence="3">JCM 1417</strain>
    </source>
</reference>
<dbReference type="Pfam" id="PF09515">
    <property type="entry name" value="Thia_YuaJ"/>
    <property type="match status" value="1"/>
</dbReference>
<comment type="caution">
    <text evidence="2">The sequence shown here is derived from an EMBL/GenBank/DDBJ whole genome shotgun (WGS) entry which is preliminary data.</text>
</comment>
<dbReference type="InterPro" id="IPR012651">
    <property type="entry name" value="Thia_Transptr_ThiT"/>
</dbReference>
<name>A0ABP3VZ94_CLOSU</name>
<feature type="transmembrane region" description="Helical" evidence="1">
    <location>
        <begin position="116"/>
        <end position="132"/>
    </location>
</feature>
<feature type="transmembrane region" description="Helical" evidence="1">
    <location>
        <begin position="42"/>
        <end position="59"/>
    </location>
</feature>
<organism evidence="2 3">
    <name type="scientific">Clostridium subterminale</name>
    <dbReference type="NCBI Taxonomy" id="1550"/>
    <lineage>
        <taxon>Bacteria</taxon>
        <taxon>Bacillati</taxon>
        <taxon>Bacillota</taxon>
        <taxon>Clostridia</taxon>
        <taxon>Eubacteriales</taxon>
        <taxon>Clostridiaceae</taxon>
        <taxon>Clostridium</taxon>
    </lineage>
</organism>
<feature type="transmembrane region" description="Helical" evidence="1">
    <location>
        <begin position="181"/>
        <end position="201"/>
    </location>
</feature>
<gene>
    <name evidence="2" type="primary">thiT</name>
    <name evidence="2" type="ORF">GCM10008908_14310</name>
</gene>
<feature type="transmembrane region" description="Helical" evidence="1">
    <location>
        <begin position="65"/>
        <end position="85"/>
    </location>
</feature>
<dbReference type="Gene3D" id="1.10.1760.20">
    <property type="match status" value="1"/>
</dbReference>
<dbReference type="EMBL" id="BAAACI010000002">
    <property type="protein sequence ID" value="GAA0770867.1"/>
    <property type="molecule type" value="Genomic_DNA"/>
</dbReference>
<keyword evidence="3" id="KW-1185">Reference proteome</keyword>
<dbReference type="Proteomes" id="UP001501047">
    <property type="component" value="Unassembled WGS sequence"/>
</dbReference>
<dbReference type="RefSeq" id="WP_343825031.1">
    <property type="nucleotide sequence ID" value="NZ_BAAACI010000002.1"/>
</dbReference>
<protein>
    <submittedName>
        <fullName evidence="2">Energy-coupled thiamine transporter ThiT</fullName>
    </submittedName>
</protein>
<evidence type="ECO:0000313" key="2">
    <source>
        <dbReference type="EMBL" id="GAA0770867.1"/>
    </source>
</evidence>
<accession>A0ABP3VZ94</accession>